<accession>A0ACD3AME2</accession>
<evidence type="ECO:0000313" key="2">
    <source>
        <dbReference type="Proteomes" id="UP000308600"/>
    </source>
</evidence>
<organism evidence="1 2">
    <name type="scientific">Pluteus cervinus</name>
    <dbReference type="NCBI Taxonomy" id="181527"/>
    <lineage>
        <taxon>Eukaryota</taxon>
        <taxon>Fungi</taxon>
        <taxon>Dikarya</taxon>
        <taxon>Basidiomycota</taxon>
        <taxon>Agaricomycotina</taxon>
        <taxon>Agaricomycetes</taxon>
        <taxon>Agaricomycetidae</taxon>
        <taxon>Agaricales</taxon>
        <taxon>Pluteineae</taxon>
        <taxon>Pluteaceae</taxon>
        <taxon>Pluteus</taxon>
    </lineage>
</organism>
<dbReference type="EMBL" id="ML208394">
    <property type="protein sequence ID" value="TFK66777.1"/>
    <property type="molecule type" value="Genomic_DNA"/>
</dbReference>
<keyword evidence="2" id="KW-1185">Reference proteome</keyword>
<dbReference type="Proteomes" id="UP000308600">
    <property type="component" value="Unassembled WGS sequence"/>
</dbReference>
<proteinExistence type="predicted"/>
<evidence type="ECO:0000313" key="1">
    <source>
        <dbReference type="EMBL" id="TFK66777.1"/>
    </source>
</evidence>
<gene>
    <name evidence="1" type="ORF">BDN72DRAFT_961493</name>
</gene>
<name>A0ACD3AME2_9AGAR</name>
<reference evidence="1 2" key="1">
    <citation type="journal article" date="2019" name="Nat. Ecol. Evol.">
        <title>Megaphylogeny resolves global patterns of mushroom evolution.</title>
        <authorList>
            <person name="Varga T."/>
            <person name="Krizsan K."/>
            <person name="Foldi C."/>
            <person name="Dima B."/>
            <person name="Sanchez-Garcia M."/>
            <person name="Sanchez-Ramirez S."/>
            <person name="Szollosi G.J."/>
            <person name="Szarkandi J.G."/>
            <person name="Papp V."/>
            <person name="Albert L."/>
            <person name="Andreopoulos W."/>
            <person name="Angelini C."/>
            <person name="Antonin V."/>
            <person name="Barry K.W."/>
            <person name="Bougher N.L."/>
            <person name="Buchanan P."/>
            <person name="Buyck B."/>
            <person name="Bense V."/>
            <person name="Catcheside P."/>
            <person name="Chovatia M."/>
            <person name="Cooper J."/>
            <person name="Damon W."/>
            <person name="Desjardin D."/>
            <person name="Finy P."/>
            <person name="Geml J."/>
            <person name="Haridas S."/>
            <person name="Hughes K."/>
            <person name="Justo A."/>
            <person name="Karasinski D."/>
            <person name="Kautmanova I."/>
            <person name="Kiss B."/>
            <person name="Kocsube S."/>
            <person name="Kotiranta H."/>
            <person name="LaButti K.M."/>
            <person name="Lechner B.E."/>
            <person name="Liimatainen K."/>
            <person name="Lipzen A."/>
            <person name="Lukacs Z."/>
            <person name="Mihaltcheva S."/>
            <person name="Morgado L.N."/>
            <person name="Niskanen T."/>
            <person name="Noordeloos M.E."/>
            <person name="Ohm R.A."/>
            <person name="Ortiz-Santana B."/>
            <person name="Ovrebo C."/>
            <person name="Racz N."/>
            <person name="Riley R."/>
            <person name="Savchenko A."/>
            <person name="Shiryaev A."/>
            <person name="Soop K."/>
            <person name="Spirin V."/>
            <person name="Szebenyi C."/>
            <person name="Tomsovsky M."/>
            <person name="Tulloss R.E."/>
            <person name="Uehling J."/>
            <person name="Grigoriev I.V."/>
            <person name="Vagvolgyi C."/>
            <person name="Papp T."/>
            <person name="Martin F.M."/>
            <person name="Miettinen O."/>
            <person name="Hibbett D.S."/>
            <person name="Nagy L.G."/>
        </authorList>
    </citation>
    <scope>NUCLEOTIDE SEQUENCE [LARGE SCALE GENOMIC DNA]</scope>
    <source>
        <strain evidence="1 2">NL-1719</strain>
    </source>
</reference>
<sequence>MSQPLYTPQAPYNPSYPRPWKAAEDDTAYEEGPWSSTEFASSPHSSSDPMHINIKVNSKGEELVYVELEIPADAPEWFIKLLRTQFTPDGLIYDDRIQRIPDEPELSYSDSSSEQPSIYSGEESLPGGVPTGDDEPAALDLPIGPPQAGAGEITGDLDSARYVSNQILPRAQDLVAANSTVGLRSSEDSVVPTHKTRGPPPQGVVGQPISLGVGLGKTRVGAPGYSARSHSAIWLHRPLNGSDVQNLRDNQSNLRSVNAGALTTFIPNPAQDPRSPIPATWPPFERGSGQLPTPGLPVSWNCFELEHGTEAGINVQRAPSVTAAGRTSPPDTSSLSVLASISPGPVLSRPPGLRSPIRQLMPIASSSQIPPPHALQPIYTTEITASPLPIDPNMPLPEPLESPSSQYLSSSDRSLSEDGSLESPAGSTTESIHTQGPADVNVSIPIHEDSFNSSTSHSIHVPGYYSDSDRSEGLSSTAVEPSDSQSQITFIYYDDSNPLIWILNRAPILAWPIFVLGVCIPCYRLIIMVLCDIINGANSLP</sequence>
<protein>
    <submittedName>
        <fullName evidence="1">Uncharacterized protein</fullName>
    </submittedName>
</protein>